<organism evidence="13 14">
    <name type="scientific">Salicibibacter kimchii</name>
    <dbReference type="NCBI Taxonomy" id="2099786"/>
    <lineage>
        <taxon>Bacteria</taxon>
        <taxon>Bacillati</taxon>
        <taxon>Bacillota</taxon>
        <taxon>Bacilli</taxon>
        <taxon>Bacillales</taxon>
        <taxon>Bacillaceae</taxon>
        <taxon>Salicibibacter</taxon>
    </lineage>
</organism>
<dbReference type="Proteomes" id="UP000252100">
    <property type="component" value="Chromosome"/>
</dbReference>
<accession>A0A345BZF4</accession>
<dbReference type="InterPro" id="IPR001783">
    <property type="entry name" value="Lumazine-bd"/>
</dbReference>
<evidence type="ECO:0000256" key="5">
    <source>
        <dbReference type="ARBA" id="ARBA00012827"/>
    </source>
</evidence>
<evidence type="ECO:0000256" key="9">
    <source>
        <dbReference type="ARBA" id="ARBA00022737"/>
    </source>
</evidence>
<dbReference type="RefSeq" id="WP_114373028.1">
    <property type="nucleotide sequence ID" value="NZ_CP031092.1"/>
</dbReference>
<evidence type="ECO:0000313" key="14">
    <source>
        <dbReference type="Proteomes" id="UP000252100"/>
    </source>
</evidence>
<dbReference type="AlphaFoldDB" id="A0A345BZF4"/>
<keyword evidence="9" id="KW-0677">Repeat</keyword>
<keyword evidence="14" id="KW-1185">Reference proteome</keyword>
<comment type="subunit">
    <text evidence="4">Homotrimer.</text>
</comment>
<dbReference type="CDD" id="cd00402">
    <property type="entry name" value="Riboflavin_synthase_like"/>
    <property type="match status" value="1"/>
</dbReference>
<dbReference type="NCBIfam" id="TIGR00187">
    <property type="entry name" value="ribE"/>
    <property type="match status" value="1"/>
</dbReference>
<dbReference type="FunFam" id="2.40.30.20:FF:000003">
    <property type="entry name" value="Riboflavin synthase, alpha subunit"/>
    <property type="match status" value="1"/>
</dbReference>
<proteinExistence type="predicted"/>
<evidence type="ECO:0000313" key="13">
    <source>
        <dbReference type="EMBL" id="AXF56335.1"/>
    </source>
</evidence>
<dbReference type="Pfam" id="PF00677">
    <property type="entry name" value="Lum_binding"/>
    <property type="match status" value="2"/>
</dbReference>
<comment type="catalytic activity">
    <reaction evidence="1">
        <text>2 6,7-dimethyl-8-(1-D-ribityl)lumazine + H(+) = 5-amino-6-(D-ribitylamino)uracil + riboflavin</text>
        <dbReference type="Rhea" id="RHEA:20772"/>
        <dbReference type="ChEBI" id="CHEBI:15378"/>
        <dbReference type="ChEBI" id="CHEBI:15934"/>
        <dbReference type="ChEBI" id="CHEBI:57986"/>
        <dbReference type="ChEBI" id="CHEBI:58201"/>
        <dbReference type="EC" id="2.5.1.9"/>
    </reaction>
</comment>
<sequence length="221" mass="23945">MFTGLIEEVGMVENIVQTGQNGQITIRCAHVLEDTRIGDSIVVNGVCLTVTSIHDAQFTADIMAETFASSTLSQLRHNDPVNLERSMAVADRFGGHIVAGHTDGVGEIIQRTPEGGSVNFEIKVKGGLLRYIVQKGSVAVDGISLTVAREYADSFIVAIIPHTLKETNLGSKSVGDYVNIETDIIGKYVEKLLQPANSHDQSEQTIDGLLEKSGFYERREG</sequence>
<dbReference type="InterPro" id="IPR023366">
    <property type="entry name" value="ATP_synth_asu-like_sf"/>
</dbReference>
<dbReference type="NCBIfam" id="NF009566">
    <property type="entry name" value="PRK13020.1"/>
    <property type="match status" value="1"/>
</dbReference>
<evidence type="ECO:0000256" key="8">
    <source>
        <dbReference type="ARBA" id="ARBA00022679"/>
    </source>
</evidence>
<name>A0A345BZF4_9BACI</name>
<keyword evidence="8 13" id="KW-0808">Transferase</keyword>
<gene>
    <name evidence="13" type="ORF">DT065_10100</name>
</gene>
<dbReference type="FunFam" id="2.40.30.20:FF:000004">
    <property type="entry name" value="Riboflavin synthase, alpha subunit"/>
    <property type="match status" value="1"/>
</dbReference>
<evidence type="ECO:0000256" key="7">
    <source>
        <dbReference type="ARBA" id="ARBA00022619"/>
    </source>
</evidence>
<dbReference type="EC" id="2.5.1.9" evidence="5 10"/>
<comment type="function">
    <text evidence="2">Catalyzes the dismutation of two molecules of 6,7-dimethyl-8-ribityllumazine, resulting in the formation of riboflavin and 5-amino-6-(D-ribitylamino)uracil.</text>
</comment>
<dbReference type="KEGG" id="rue:DT065_10100"/>
<dbReference type="InterPro" id="IPR026017">
    <property type="entry name" value="Lumazine-bd_dom"/>
</dbReference>
<dbReference type="NCBIfam" id="NF006767">
    <property type="entry name" value="PRK09289.1"/>
    <property type="match status" value="1"/>
</dbReference>
<dbReference type="OrthoDB" id="9788537at2"/>
<protein>
    <recommendedName>
        <fullName evidence="6 10">Riboflavin synthase</fullName>
        <ecNumber evidence="5 10">2.5.1.9</ecNumber>
    </recommendedName>
</protein>
<evidence type="ECO:0000256" key="3">
    <source>
        <dbReference type="ARBA" id="ARBA00004887"/>
    </source>
</evidence>
<feature type="repeat" description="Lumazine-binding" evidence="11">
    <location>
        <begin position="1"/>
        <end position="96"/>
    </location>
</feature>
<dbReference type="PROSITE" id="PS51177">
    <property type="entry name" value="LUMAZINE_BIND"/>
    <property type="match status" value="2"/>
</dbReference>
<dbReference type="GO" id="GO:0004746">
    <property type="term" value="F:riboflavin synthase activity"/>
    <property type="evidence" value="ECO:0007669"/>
    <property type="project" value="UniProtKB-UniRule"/>
</dbReference>
<evidence type="ECO:0000256" key="2">
    <source>
        <dbReference type="ARBA" id="ARBA00002803"/>
    </source>
</evidence>
<dbReference type="Gene3D" id="2.40.30.20">
    <property type="match status" value="2"/>
</dbReference>
<evidence type="ECO:0000256" key="4">
    <source>
        <dbReference type="ARBA" id="ARBA00011233"/>
    </source>
</evidence>
<feature type="domain" description="Lumazine-binding" evidence="12">
    <location>
        <begin position="97"/>
        <end position="193"/>
    </location>
</feature>
<evidence type="ECO:0000259" key="12">
    <source>
        <dbReference type="PROSITE" id="PS51177"/>
    </source>
</evidence>
<feature type="repeat" description="Lumazine-binding" evidence="11">
    <location>
        <begin position="97"/>
        <end position="193"/>
    </location>
</feature>
<comment type="pathway">
    <text evidence="3">Cofactor biosynthesis; riboflavin biosynthesis; riboflavin from 2-hydroxy-3-oxobutyl phosphate and 5-amino-6-(D-ribitylamino)uracil: step 2/2.</text>
</comment>
<dbReference type="EMBL" id="CP031092">
    <property type="protein sequence ID" value="AXF56335.1"/>
    <property type="molecule type" value="Genomic_DNA"/>
</dbReference>
<evidence type="ECO:0000256" key="6">
    <source>
        <dbReference type="ARBA" id="ARBA00013950"/>
    </source>
</evidence>
<keyword evidence="7" id="KW-0686">Riboflavin biosynthesis</keyword>
<dbReference type="PANTHER" id="PTHR21098">
    <property type="entry name" value="RIBOFLAVIN SYNTHASE ALPHA CHAIN"/>
    <property type="match status" value="1"/>
</dbReference>
<feature type="domain" description="Lumazine-binding" evidence="12">
    <location>
        <begin position="1"/>
        <end position="96"/>
    </location>
</feature>
<dbReference type="InterPro" id="IPR017938">
    <property type="entry name" value="Riboflavin_synthase-like_b-brl"/>
</dbReference>
<reference evidence="13 14" key="1">
    <citation type="journal article" date="2018" name="J. Microbiol.">
        <title>Salicibibacter kimchii gen. nov., sp. nov., a moderately halophilic and alkalitolerant bacterium in the family Bacillaceae, isolated from kimchi.</title>
        <authorList>
            <person name="Jang J.Y."/>
            <person name="Oh Y.J."/>
            <person name="Lim S.K."/>
            <person name="Park H.K."/>
            <person name="Lee C."/>
            <person name="Kim J.Y."/>
            <person name="Lee M.A."/>
            <person name="Choi H.J."/>
        </authorList>
    </citation>
    <scope>NUCLEOTIDE SEQUENCE [LARGE SCALE GENOMIC DNA]</scope>
    <source>
        <strain evidence="13 14">NKC1-1</strain>
    </source>
</reference>
<evidence type="ECO:0000256" key="11">
    <source>
        <dbReference type="PROSITE-ProRule" id="PRU00524"/>
    </source>
</evidence>
<evidence type="ECO:0000256" key="10">
    <source>
        <dbReference type="NCBIfam" id="TIGR00187"/>
    </source>
</evidence>
<dbReference type="PANTHER" id="PTHR21098:SF12">
    <property type="entry name" value="RIBOFLAVIN SYNTHASE"/>
    <property type="match status" value="1"/>
</dbReference>
<dbReference type="SUPFAM" id="SSF63380">
    <property type="entry name" value="Riboflavin synthase domain-like"/>
    <property type="match status" value="2"/>
</dbReference>
<dbReference type="GO" id="GO:0009231">
    <property type="term" value="P:riboflavin biosynthetic process"/>
    <property type="evidence" value="ECO:0007669"/>
    <property type="project" value="UniProtKB-KW"/>
</dbReference>
<evidence type="ECO:0000256" key="1">
    <source>
        <dbReference type="ARBA" id="ARBA00000968"/>
    </source>
</evidence>
<dbReference type="PIRSF" id="PIRSF000498">
    <property type="entry name" value="Riboflavin_syn_A"/>
    <property type="match status" value="1"/>
</dbReference>